<dbReference type="AlphaFoldDB" id="A0A967F3R6"/>
<evidence type="ECO:0000256" key="3">
    <source>
        <dbReference type="ARBA" id="ARBA00022747"/>
    </source>
</evidence>
<proteinExistence type="predicted"/>
<dbReference type="Proteomes" id="UP000761264">
    <property type="component" value="Unassembled WGS sequence"/>
</dbReference>
<evidence type="ECO:0000256" key="1">
    <source>
        <dbReference type="ARBA" id="ARBA00022603"/>
    </source>
</evidence>
<protein>
    <submittedName>
        <fullName evidence="6">DNA cytosine methyltransferase</fullName>
    </submittedName>
</protein>
<sequence>MAAYYNEIDPYAAQWLRNLIDAGHIAPGDVDERDIRDVAPDDLAGYRQCHFFAGIGGWPLALRIAGVPDAYPCWTGSPPCQDASVAGAIWGVRSGLAGNRTSLVGNWLDLIDAVRPSALAFENVPGLKPWIGEITGRLAGAGYRVSEPKCSTKDVGGPHLRRRLWVIADRDGEGFQEPRAAGSSAPFSDPRRTPPGDFWVATASRACGLDDGFPRRVDAVRAFGNAIDPWAAASVIKDYREGRAA</sequence>
<feature type="region of interest" description="Disordered" evidence="5">
    <location>
        <begin position="175"/>
        <end position="194"/>
    </location>
</feature>
<gene>
    <name evidence="6" type="ORF">HBA54_27235</name>
</gene>
<dbReference type="EMBL" id="JAAQPH010000038">
    <property type="protein sequence ID" value="NIA72291.1"/>
    <property type="molecule type" value="Genomic_DNA"/>
</dbReference>
<evidence type="ECO:0000256" key="4">
    <source>
        <dbReference type="ARBA" id="ARBA00047422"/>
    </source>
</evidence>
<dbReference type="Pfam" id="PF00145">
    <property type="entry name" value="DNA_methylase"/>
    <property type="match status" value="1"/>
</dbReference>
<reference evidence="6" key="1">
    <citation type="submission" date="2020-03" db="EMBL/GenBank/DDBJ databases">
        <title>Genome of Pelagibius litoralis DSM 21314T.</title>
        <authorList>
            <person name="Wang G."/>
        </authorList>
    </citation>
    <scope>NUCLEOTIDE SEQUENCE</scope>
    <source>
        <strain evidence="6">DSM 21314</strain>
    </source>
</reference>
<evidence type="ECO:0000256" key="2">
    <source>
        <dbReference type="ARBA" id="ARBA00022679"/>
    </source>
</evidence>
<dbReference type="GO" id="GO:0003886">
    <property type="term" value="F:DNA (cytosine-5-)-methyltransferase activity"/>
    <property type="evidence" value="ECO:0007669"/>
    <property type="project" value="UniProtKB-EC"/>
</dbReference>
<dbReference type="SUPFAM" id="SSF53335">
    <property type="entry name" value="S-adenosyl-L-methionine-dependent methyltransferases"/>
    <property type="match status" value="1"/>
</dbReference>
<comment type="catalytic activity">
    <reaction evidence="4">
        <text>a 2'-deoxycytidine in DNA + S-adenosyl-L-methionine = a 5-methyl-2'-deoxycytidine in DNA + S-adenosyl-L-homocysteine + H(+)</text>
        <dbReference type="Rhea" id="RHEA:13681"/>
        <dbReference type="Rhea" id="RHEA-COMP:11369"/>
        <dbReference type="Rhea" id="RHEA-COMP:11370"/>
        <dbReference type="ChEBI" id="CHEBI:15378"/>
        <dbReference type="ChEBI" id="CHEBI:57856"/>
        <dbReference type="ChEBI" id="CHEBI:59789"/>
        <dbReference type="ChEBI" id="CHEBI:85452"/>
        <dbReference type="ChEBI" id="CHEBI:85454"/>
        <dbReference type="EC" id="2.1.1.37"/>
    </reaction>
</comment>
<dbReference type="Gene3D" id="3.40.50.150">
    <property type="entry name" value="Vaccinia Virus protein VP39"/>
    <property type="match status" value="1"/>
</dbReference>
<keyword evidence="2" id="KW-0808">Transferase</keyword>
<evidence type="ECO:0000256" key="5">
    <source>
        <dbReference type="SAM" id="MobiDB-lite"/>
    </source>
</evidence>
<keyword evidence="1 6" id="KW-0489">Methyltransferase</keyword>
<keyword evidence="3" id="KW-0680">Restriction system</keyword>
<organism evidence="6 7">
    <name type="scientific">Pelagibius litoralis</name>
    <dbReference type="NCBI Taxonomy" id="374515"/>
    <lineage>
        <taxon>Bacteria</taxon>
        <taxon>Pseudomonadati</taxon>
        <taxon>Pseudomonadota</taxon>
        <taxon>Alphaproteobacteria</taxon>
        <taxon>Rhodospirillales</taxon>
        <taxon>Rhodovibrionaceae</taxon>
        <taxon>Pelagibius</taxon>
    </lineage>
</organism>
<evidence type="ECO:0000313" key="6">
    <source>
        <dbReference type="EMBL" id="NIA72291.1"/>
    </source>
</evidence>
<dbReference type="GO" id="GO:0032259">
    <property type="term" value="P:methylation"/>
    <property type="evidence" value="ECO:0007669"/>
    <property type="project" value="UniProtKB-KW"/>
</dbReference>
<dbReference type="InterPro" id="IPR029063">
    <property type="entry name" value="SAM-dependent_MTases_sf"/>
</dbReference>
<keyword evidence="7" id="KW-1185">Reference proteome</keyword>
<comment type="caution">
    <text evidence="6">The sequence shown here is derived from an EMBL/GenBank/DDBJ whole genome shotgun (WGS) entry which is preliminary data.</text>
</comment>
<name>A0A967F3R6_9PROT</name>
<dbReference type="InterPro" id="IPR001525">
    <property type="entry name" value="C5_MeTfrase"/>
</dbReference>
<dbReference type="GO" id="GO:0009307">
    <property type="term" value="P:DNA restriction-modification system"/>
    <property type="evidence" value="ECO:0007669"/>
    <property type="project" value="UniProtKB-KW"/>
</dbReference>
<accession>A0A967F3R6</accession>
<dbReference type="RefSeq" id="WP_167231409.1">
    <property type="nucleotide sequence ID" value="NZ_JAAQPH010000038.1"/>
</dbReference>
<evidence type="ECO:0000313" key="7">
    <source>
        <dbReference type="Proteomes" id="UP000761264"/>
    </source>
</evidence>